<comment type="caution">
    <text evidence="2">The sequence shown here is derived from an EMBL/GenBank/DDBJ whole genome shotgun (WGS) entry which is preliminary data.</text>
</comment>
<evidence type="ECO:0000313" key="2">
    <source>
        <dbReference type="EMBL" id="KAG2502061.1"/>
    </source>
</evidence>
<name>A0A836C6A8_9CHLO</name>
<accession>A0A836C6A8</accession>
<feature type="compositionally biased region" description="Pro residues" evidence="1">
    <location>
        <begin position="150"/>
        <end position="164"/>
    </location>
</feature>
<reference evidence="2" key="1">
    <citation type="journal article" date="2020" name="bioRxiv">
        <title>Comparative genomics of Chlamydomonas.</title>
        <authorList>
            <person name="Craig R.J."/>
            <person name="Hasan A.R."/>
            <person name="Ness R.W."/>
            <person name="Keightley P.D."/>
        </authorList>
    </citation>
    <scope>NUCLEOTIDE SEQUENCE</scope>
    <source>
        <strain evidence="2">CCAP 11/70</strain>
    </source>
</reference>
<sequence length="261" mass="26072">MSFRRVSQEEFAAAAPAPLVVAVDGLAAQLLPPGAPPQYGFACMAGDADQRLWWHLGGVAATKLQRKWLLVYPDGTTLLKAAGTYAQQHVQLPPAAVAVLQELHAFVFEHLGFQAGNGFALPPGPLPLRIMPVMPLPPAPAAPAAALAPAPAPPAPAPAPPAPANGPAANGPAANGPAANGPAANGPAANGPAASGPAANGPAPTVLATDNAPAARADGPDIAAARQEAARLVTQINHLKEHLDGIIGLVEQLQGMMVAAA</sequence>
<gene>
    <name evidence="2" type="ORF">HYH03_000555</name>
</gene>
<proteinExistence type="predicted"/>
<keyword evidence="3" id="KW-1185">Reference proteome</keyword>
<dbReference type="AlphaFoldDB" id="A0A836C6A8"/>
<evidence type="ECO:0000256" key="1">
    <source>
        <dbReference type="SAM" id="MobiDB-lite"/>
    </source>
</evidence>
<protein>
    <submittedName>
        <fullName evidence="2">Uncharacterized protein</fullName>
    </submittedName>
</protein>
<organism evidence="2 3">
    <name type="scientific">Edaphochlamys debaryana</name>
    <dbReference type="NCBI Taxonomy" id="47281"/>
    <lineage>
        <taxon>Eukaryota</taxon>
        <taxon>Viridiplantae</taxon>
        <taxon>Chlorophyta</taxon>
        <taxon>core chlorophytes</taxon>
        <taxon>Chlorophyceae</taxon>
        <taxon>CS clade</taxon>
        <taxon>Chlamydomonadales</taxon>
        <taxon>Chlamydomonadales incertae sedis</taxon>
        <taxon>Edaphochlamys</taxon>
    </lineage>
</organism>
<feature type="compositionally biased region" description="Low complexity" evidence="1">
    <location>
        <begin position="165"/>
        <end position="204"/>
    </location>
</feature>
<dbReference type="EMBL" id="JAEHOE010000001">
    <property type="protein sequence ID" value="KAG2502061.1"/>
    <property type="molecule type" value="Genomic_DNA"/>
</dbReference>
<feature type="region of interest" description="Disordered" evidence="1">
    <location>
        <begin position="141"/>
        <end position="217"/>
    </location>
</feature>
<dbReference type="Proteomes" id="UP000612055">
    <property type="component" value="Unassembled WGS sequence"/>
</dbReference>
<evidence type="ECO:0000313" key="3">
    <source>
        <dbReference type="Proteomes" id="UP000612055"/>
    </source>
</evidence>